<gene>
    <name evidence="2" type="ORF">METZ01_LOCUS20234</name>
</gene>
<evidence type="ECO:0000313" key="2">
    <source>
        <dbReference type="EMBL" id="SUZ67380.1"/>
    </source>
</evidence>
<dbReference type="AlphaFoldDB" id="A0A381PK98"/>
<protein>
    <submittedName>
        <fullName evidence="2">Uncharacterized protein</fullName>
    </submittedName>
</protein>
<reference evidence="2" key="1">
    <citation type="submission" date="2018-05" db="EMBL/GenBank/DDBJ databases">
        <authorList>
            <person name="Lanie J.A."/>
            <person name="Ng W.-L."/>
            <person name="Kazmierczak K.M."/>
            <person name="Andrzejewski T.M."/>
            <person name="Davidsen T.M."/>
            <person name="Wayne K.J."/>
            <person name="Tettelin H."/>
            <person name="Glass J.I."/>
            <person name="Rusch D."/>
            <person name="Podicherti R."/>
            <person name="Tsui H.-C.T."/>
            <person name="Winkler M.E."/>
        </authorList>
    </citation>
    <scope>NUCLEOTIDE SEQUENCE</scope>
</reference>
<dbReference type="InterPro" id="IPR003673">
    <property type="entry name" value="CoA-Trfase_fam_III"/>
</dbReference>
<keyword evidence="1" id="KW-0808">Transferase</keyword>
<dbReference type="Pfam" id="PF02515">
    <property type="entry name" value="CoA_transf_3"/>
    <property type="match status" value="1"/>
</dbReference>
<dbReference type="EMBL" id="UINC01001010">
    <property type="protein sequence ID" value="SUZ67380.1"/>
    <property type="molecule type" value="Genomic_DNA"/>
</dbReference>
<organism evidence="2">
    <name type="scientific">marine metagenome</name>
    <dbReference type="NCBI Taxonomy" id="408172"/>
    <lineage>
        <taxon>unclassified sequences</taxon>
        <taxon>metagenomes</taxon>
        <taxon>ecological metagenomes</taxon>
    </lineage>
</organism>
<dbReference type="Gene3D" id="3.30.1540.10">
    <property type="entry name" value="formyl-coa transferase, domain 3"/>
    <property type="match status" value="1"/>
</dbReference>
<dbReference type="InterPro" id="IPR044855">
    <property type="entry name" value="CoA-Trfase_III_dom3_sf"/>
</dbReference>
<dbReference type="InterPro" id="IPR050483">
    <property type="entry name" value="CoA-transferase_III_domain"/>
</dbReference>
<proteinExistence type="predicted"/>
<dbReference type="PANTHER" id="PTHR48207">
    <property type="entry name" value="SUCCINATE--HYDROXYMETHYLGLUTARATE COA-TRANSFERASE"/>
    <property type="match status" value="1"/>
</dbReference>
<accession>A0A381PK98</accession>
<sequence>MQISNIFKQKNYDEWCATFSAADACVEPVLTFAETVLHPQLKAREMVVDVPAESDSCKKQIGNPIKFSLSETKYRHIGVLLGEHSKEILLEIGFT</sequence>
<dbReference type="Gene3D" id="3.40.50.10540">
    <property type="entry name" value="Crotonobetainyl-coa:carnitine coa-transferase, domain 1"/>
    <property type="match status" value="1"/>
</dbReference>
<dbReference type="GO" id="GO:0008410">
    <property type="term" value="F:CoA-transferase activity"/>
    <property type="evidence" value="ECO:0007669"/>
    <property type="project" value="TreeGrafter"/>
</dbReference>
<evidence type="ECO:0000256" key="1">
    <source>
        <dbReference type="ARBA" id="ARBA00022679"/>
    </source>
</evidence>
<dbReference type="SUPFAM" id="SSF89796">
    <property type="entry name" value="CoA-transferase family III (CaiB/BaiF)"/>
    <property type="match status" value="1"/>
</dbReference>
<name>A0A381PK98_9ZZZZ</name>
<dbReference type="PANTHER" id="PTHR48207:SF3">
    <property type="entry name" value="SUCCINATE--HYDROXYMETHYLGLUTARATE COA-TRANSFERASE"/>
    <property type="match status" value="1"/>
</dbReference>
<dbReference type="InterPro" id="IPR023606">
    <property type="entry name" value="CoA-Trfase_III_dom_1_sf"/>
</dbReference>